<organism evidence="1 2">
    <name type="scientific">Guyanagaster necrorhizus</name>
    <dbReference type="NCBI Taxonomy" id="856835"/>
    <lineage>
        <taxon>Eukaryota</taxon>
        <taxon>Fungi</taxon>
        <taxon>Dikarya</taxon>
        <taxon>Basidiomycota</taxon>
        <taxon>Agaricomycotina</taxon>
        <taxon>Agaricomycetes</taxon>
        <taxon>Agaricomycetidae</taxon>
        <taxon>Agaricales</taxon>
        <taxon>Marasmiineae</taxon>
        <taxon>Physalacriaceae</taxon>
        <taxon>Guyanagaster</taxon>
    </lineage>
</organism>
<evidence type="ECO:0000313" key="2">
    <source>
        <dbReference type="Proteomes" id="UP000812287"/>
    </source>
</evidence>
<comment type="caution">
    <text evidence="1">The sequence shown here is derived from an EMBL/GenBank/DDBJ whole genome shotgun (WGS) entry which is preliminary data.</text>
</comment>
<gene>
    <name evidence="1" type="ORF">BT62DRAFT_923235</name>
</gene>
<dbReference type="RefSeq" id="XP_043035156.1">
    <property type="nucleotide sequence ID" value="XM_043184486.1"/>
</dbReference>
<evidence type="ECO:0000313" key="1">
    <source>
        <dbReference type="EMBL" id="KAG7441656.1"/>
    </source>
</evidence>
<protein>
    <submittedName>
        <fullName evidence="1">Uncharacterized protein</fullName>
    </submittedName>
</protein>
<dbReference type="Proteomes" id="UP000812287">
    <property type="component" value="Unassembled WGS sequence"/>
</dbReference>
<name>A0A9P7VKJ4_9AGAR</name>
<dbReference type="GeneID" id="66106783"/>
<dbReference type="AlphaFoldDB" id="A0A9P7VKJ4"/>
<dbReference type="EMBL" id="MU250558">
    <property type="protein sequence ID" value="KAG7441656.1"/>
    <property type="molecule type" value="Genomic_DNA"/>
</dbReference>
<accession>A0A9P7VKJ4</accession>
<sequence>MKRQNVGRISKTMRDMVLFLDFRNVSRGSVSSHFEEKVIFSNFVNSFVWRYEIVTTEISKVADEKGVLDHLWGSKIVRTLWELVWQQAVERCKNFIIIRMQCLPPFGLNFVSDLGGQRETRHLESDAGPFASLVKPDKENVDGNYYANSLSMNSLIIMTGEE</sequence>
<reference evidence="1" key="1">
    <citation type="submission" date="2020-11" db="EMBL/GenBank/DDBJ databases">
        <title>Adaptations for nitrogen fixation in a non-lichenized fungal sporocarp promotes dispersal by wood-feeding termites.</title>
        <authorList>
            <consortium name="DOE Joint Genome Institute"/>
            <person name="Koch R.A."/>
            <person name="Yoon G."/>
            <person name="Arayal U."/>
            <person name="Lail K."/>
            <person name="Amirebrahimi M."/>
            <person name="Labutti K."/>
            <person name="Lipzen A."/>
            <person name="Riley R."/>
            <person name="Barry K."/>
            <person name="Henrissat B."/>
            <person name="Grigoriev I.V."/>
            <person name="Herr J.R."/>
            <person name="Aime M.C."/>
        </authorList>
    </citation>
    <scope>NUCLEOTIDE SEQUENCE</scope>
    <source>
        <strain evidence="1">MCA 3950</strain>
    </source>
</reference>
<keyword evidence="2" id="KW-1185">Reference proteome</keyword>
<proteinExistence type="predicted"/>